<dbReference type="PANTHER" id="PTHR46268">
    <property type="entry name" value="STRESS RESPONSE PROTEIN NHAX"/>
    <property type="match status" value="1"/>
</dbReference>
<organism evidence="3 4">
    <name type="scientific">Paractinoplanes atraurantiacus</name>
    <dbReference type="NCBI Taxonomy" id="1036182"/>
    <lineage>
        <taxon>Bacteria</taxon>
        <taxon>Bacillati</taxon>
        <taxon>Actinomycetota</taxon>
        <taxon>Actinomycetes</taxon>
        <taxon>Micromonosporales</taxon>
        <taxon>Micromonosporaceae</taxon>
        <taxon>Paractinoplanes</taxon>
    </lineage>
</organism>
<gene>
    <name evidence="3" type="ORF">SAMN05421748_120154</name>
</gene>
<evidence type="ECO:0000256" key="1">
    <source>
        <dbReference type="ARBA" id="ARBA00008791"/>
    </source>
</evidence>
<dbReference type="RefSeq" id="WP_097325720.1">
    <property type="nucleotide sequence ID" value="NZ_OBDY01000020.1"/>
</dbReference>
<dbReference type="PRINTS" id="PR01438">
    <property type="entry name" value="UNVRSLSTRESS"/>
</dbReference>
<feature type="domain" description="UspA" evidence="2">
    <location>
        <begin position="4"/>
        <end position="140"/>
    </location>
</feature>
<reference evidence="3 4" key="1">
    <citation type="submission" date="2017-09" db="EMBL/GenBank/DDBJ databases">
        <authorList>
            <person name="Ehlers B."/>
            <person name="Leendertz F.H."/>
        </authorList>
    </citation>
    <scope>NUCLEOTIDE SEQUENCE [LARGE SCALE GENOMIC DNA]</scope>
    <source>
        <strain evidence="3 4">CGMCC 4.6857</strain>
    </source>
</reference>
<feature type="domain" description="UspA" evidence="2">
    <location>
        <begin position="150"/>
        <end position="286"/>
    </location>
</feature>
<dbReference type="PANTHER" id="PTHR46268:SF6">
    <property type="entry name" value="UNIVERSAL STRESS PROTEIN UP12"/>
    <property type="match status" value="1"/>
</dbReference>
<proteinExistence type="inferred from homology"/>
<keyword evidence="4" id="KW-1185">Reference proteome</keyword>
<accession>A0A285JK96</accession>
<dbReference type="SUPFAM" id="SSF52402">
    <property type="entry name" value="Adenine nucleotide alpha hydrolases-like"/>
    <property type="match status" value="2"/>
</dbReference>
<dbReference type="Pfam" id="PF00582">
    <property type="entry name" value="Usp"/>
    <property type="match status" value="2"/>
</dbReference>
<dbReference type="Gene3D" id="3.40.50.620">
    <property type="entry name" value="HUPs"/>
    <property type="match status" value="2"/>
</dbReference>
<dbReference type="OrthoDB" id="3402850at2"/>
<evidence type="ECO:0000313" key="3">
    <source>
        <dbReference type="EMBL" id="SNY59521.1"/>
    </source>
</evidence>
<dbReference type="InterPro" id="IPR006015">
    <property type="entry name" value="Universal_stress_UspA"/>
</dbReference>
<evidence type="ECO:0000313" key="4">
    <source>
        <dbReference type="Proteomes" id="UP000219612"/>
    </source>
</evidence>
<sequence length="290" mass="30910">MNTRPVIVATDGTDCSAIAVDWAAHEARRRHLPLRIVHAFDWDWQDARYDFKGELVIIARKIAEAIVAAAWDRAREIAPDITIETDTLTGHAAPRLLEVSRGAELLVLGSRGRGGFTGLLLGSVSQRVATHAAGPVVVVRGHATAPSGPIAAGVDDSPAADLVLETAFTTAAGQGCPLTIVRAYLPVIPLWLSDVAPPTVDTPQQDAAETERLEEQLAPWRAKYPGVPVKTVVTHESAAFALERESRHARLVVVGNRGHGLLAGAFLGSTTLQLLYHAACPVLITRPQPA</sequence>
<name>A0A285JK96_9ACTN</name>
<dbReference type="EMBL" id="OBDY01000020">
    <property type="protein sequence ID" value="SNY59521.1"/>
    <property type="molecule type" value="Genomic_DNA"/>
</dbReference>
<dbReference type="Proteomes" id="UP000219612">
    <property type="component" value="Unassembled WGS sequence"/>
</dbReference>
<dbReference type="AlphaFoldDB" id="A0A285JK96"/>
<protein>
    <submittedName>
        <fullName evidence="3">Nucleotide-binding universal stress protein, UspA family</fullName>
    </submittedName>
</protein>
<comment type="similarity">
    <text evidence="1">Belongs to the universal stress protein A family.</text>
</comment>
<evidence type="ECO:0000259" key="2">
    <source>
        <dbReference type="Pfam" id="PF00582"/>
    </source>
</evidence>
<dbReference type="InterPro" id="IPR014729">
    <property type="entry name" value="Rossmann-like_a/b/a_fold"/>
</dbReference>
<dbReference type="InterPro" id="IPR006016">
    <property type="entry name" value="UspA"/>
</dbReference>